<evidence type="ECO:0000313" key="3">
    <source>
        <dbReference type="Proteomes" id="UP000290365"/>
    </source>
</evidence>
<accession>A0A4P6JVS1</accession>
<gene>
    <name evidence="2" type="ORF">EPA93_25050</name>
</gene>
<organism evidence="2 3">
    <name type="scientific">Ktedonosporobacter rubrisoli</name>
    <dbReference type="NCBI Taxonomy" id="2509675"/>
    <lineage>
        <taxon>Bacteria</taxon>
        <taxon>Bacillati</taxon>
        <taxon>Chloroflexota</taxon>
        <taxon>Ktedonobacteria</taxon>
        <taxon>Ktedonobacterales</taxon>
        <taxon>Ktedonosporobacteraceae</taxon>
        <taxon>Ktedonosporobacter</taxon>
    </lineage>
</organism>
<dbReference type="EMBL" id="CP035758">
    <property type="protein sequence ID" value="QBD79076.1"/>
    <property type="molecule type" value="Genomic_DNA"/>
</dbReference>
<dbReference type="AlphaFoldDB" id="A0A4P6JVS1"/>
<dbReference type="KEGG" id="kbs:EPA93_25050"/>
<proteinExistence type="predicted"/>
<sequence length="144" mass="16007">MILHKGERVFWGTPEIIYLEGTIVALEEQQQSVVIHIERATEYSAHLIGTDVTFAANGVKPLVGESPPGTTSVRATERKTPRQMSDVEKINSAAAAAVHQQYGYTLPQEQEQTLIKQVASALNQDPALRQQIINSMDEILRREL</sequence>
<name>A0A4P6JVS1_KTERU</name>
<feature type="region of interest" description="Disordered" evidence="1">
    <location>
        <begin position="63"/>
        <end position="83"/>
    </location>
</feature>
<dbReference type="OrthoDB" id="157347at2"/>
<protein>
    <submittedName>
        <fullName evidence="2">Uncharacterized protein</fullName>
    </submittedName>
</protein>
<dbReference type="Proteomes" id="UP000290365">
    <property type="component" value="Chromosome"/>
</dbReference>
<keyword evidence="3" id="KW-1185">Reference proteome</keyword>
<evidence type="ECO:0000256" key="1">
    <source>
        <dbReference type="SAM" id="MobiDB-lite"/>
    </source>
</evidence>
<dbReference type="RefSeq" id="WP_129890129.1">
    <property type="nucleotide sequence ID" value="NZ_CP035758.1"/>
</dbReference>
<evidence type="ECO:0000313" key="2">
    <source>
        <dbReference type="EMBL" id="QBD79076.1"/>
    </source>
</evidence>
<reference evidence="2 3" key="1">
    <citation type="submission" date="2019-01" db="EMBL/GenBank/DDBJ databases">
        <title>Ktedonosporobacter rubrisoli SCAWS-G2.</title>
        <authorList>
            <person name="Huang Y."/>
            <person name="Yan B."/>
        </authorList>
    </citation>
    <scope>NUCLEOTIDE SEQUENCE [LARGE SCALE GENOMIC DNA]</scope>
    <source>
        <strain evidence="2 3">SCAWS-G2</strain>
    </source>
</reference>